<evidence type="ECO:0000313" key="2">
    <source>
        <dbReference type="EMBL" id="KAI1879690.1"/>
    </source>
</evidence>
<feature type="compositionally biased region" description="Basic and acidic residues" evidence="1">
    <location>
        <begin position="190"/>
        <end position="199"/>
    </location>
</feature>
<feature type="compositionally biased region" description="Low complexity" evidence="1">
    <location>
        <begin position="341"/>
        <end position="357"/>
    </location>
</feature>
<organism evidence="2 3">
    <name type="scientific">Neoarthrinium moseri</name>
    <dbReference type="NCBI Taxonomy" id="1658444"/>
    <lineage>
        <taxon>Eukaryota</taxon>
        <taxon>Fungi</taxon>
        <taxon>Dikarya</taxon>
        <taxon>Ascomycota</taxon>
        <taxon>Pezizomycotina</taxon>
        <taxon>Sordariomycetes</taxon>
        <taxon>Xylariomycetidae</taxon>
        <taxon>Amphisphaeriales</taxon>
        <taxon>Apiosporaceae</taxon>
        <taxon>Neoarthrinium</taxon>
    </lineage>
</organism>
<dbReference type="Proteomes" id="UP000829685">
    <property type="component" value="Unassembled WGS sequence"/>
</dbReference>
<evidence type="ECO:0000313" key="3">
    <source>
        <dbReference type="Proteomes" id="UP000829685"/>
    </source>
</evidence>
<feature type="region of interest" description="Disordered" evidence="1">
    <location>
        <begin position="383"/>
        <end position="431"/>
    </location>
</feature>
<sequence>MSPPRRRSARIASSSKTPKTASVPRLGSVIEGDESPTAHKQTSKDLDTIMSSPVPKPSTPASAAPVKLPMSEMHPSRVHQTMAPPSSGLRLGFVDVNADPKARDRPSGITQTTPSKTPLGRPSPFTFRVARPSAGADAGKTDSGLSAEAQRMMEELREEAAKMRAQMATQRQKDAVAQLQEDMASQPEQAAEKSTDSSRKIAKARGKSGRFSAAHMREFKKMDSIANTPAVRAANLAALFSGRLSPAKPAIKRSQSKANLDEPEPVSRRPASARPVARSIEKPREQPESPAKRVRQRLEDDTSTQRPVSRDGSNIPRPKSSGNDTVRGGIPRSQTLTNLMTPTKASAAKTAAIKTPTVALVKSPSKPDLRCVAQSASKAGFSSLIRSPTRSDLPTLAKSPSKPNIGGSLKKSATAGNLSVPRGIASLTQTPGRFDRVKSILKRQFSASKPKSHLPQFAGTAPKTPGQTERAAAVVPLTTPSQKFGKHVEFTPDTKQATLTQNSPSPVKSILSRSRTTPKLPAPNYPSLNEVMSDQAVPEEISYPDLSAYGAEAENGVESKPVESLPESVPGTFTFRSDHTIRFDSISPKGFGGASGQASVRQVRPSVGPSARMPGAFPNVNDISSNKENKEPVVFTGIPHGMSNKKRNRAVWEDEEVKSGISHGISNKKRHRASSDGEDEVDEGAQRGAKKLRKNPPPAEGEALVAPRLANSSPIKKPSGIYGTPSPQKKKGISLSRLNMLARPKNRK</sequence>
<feature type="region of interest" description="Disordered" evidence="1">
    <location>
        <begin position="445"/>
        <end position="469"/>
    </location>
</feature>
<dbReference type="AlphaFoldDB" id="A0A9P9WUU0"/>
<feature type="compositionally biased region" description="Basic and acidic residues" evidence="1">
    <location>
        <begin position="279"/>
        <end position="300"/>
    </location>
</feature>
<dbReference type="EMBL" id="JAFIMR010000004">
    <property type="protein sequence ID" value="KAI1879690.1"/>
    <property type="molecule type" value="Genomic_DNA"/>
</dbReference>
<evidence type="ECO:0000256" key="1">
    <source>
        <dbReference type="SAM" id="MobiDB-lite"/>
    </source>
</evidence>
<protein>
    <recommendedName>
        <fullName evidence="4">Erythromycin esterase</fullName>
    </recommendedName>
</protein>
<comment type="caution">
    <text evidence="2">The sequence shown here is derived from an EMBL/GenBank/DDBJ whole genome shotgun (WGS) entry which is preliminary data.</text>
</comment>
<feature type="compositionally biased region" description="Low complexity" evidence="1">
    <location>
        <begin position="268"/>
        <end position="278"/>
    </location>
</feature>
<reference evidence="2" key="1">
    <citation type="submission" date="2021-03" db="EMBL/GenBank/DDBJ databases">
        <title>Revisited historic fungal species revealed as producer of novel bioactive compounds through whole genome sequencing and comparative genomics.</title>
        <authorList>
            <person name="Vignolle G.A."/>
            <person name="Hochenegger N."/>
            <person name="Mach R.L."/>
            <person name="Mach-Aigner A.R."/>
            <person name="Javad Rahimi M."/>
            <person name="Salim K.A."/>
            <person name="Chan C.M."/>
            <person name="Lim L.B.L."/>
            <person name="Cai F."/>
            <person name="Druzhinina I.S."/>
            <person name="U'Ren J.M."/>
            <person name="Derntl C."/>
        </authorList>
    </citation>
    <scope>NUCLEOTIDE SEQUENCE</scope>
    <source>
        <strain evidence="2">TUCIM 5799</strain>
    </source>
</reference>
<proteinExistence type="predicted"/>
<feature type="region of interest" description="Disordered" evidence="1">
    <location>
        <begin position="492"/>
        <end position="529"/>
    </location>
</feature>
<keyword evidence="3" id="KW-1185">Reference proteome</keyword>
<feature type="compositionally biased region" description="Basic and acidic residues" evidence="1">
    <location>
        <begin position="151"/>
        <end position="162"/>
    </location>
</feature>
<evidence type="ECO:0008006" key="4">
    <source>
        <dbReference type="Google" id="ProtNLM"/>
    </source>
</evidence>
<gene>
    <name evidence="2" type="ORF">JX265_002644</name>
</gene>
<feature type="compositionally biased region" description="Polar residues" evidence="1">
    <location>
        <begin position="493"/>
        <end position="517"/>
    </location>
</feature>
<accession>A0A9P9WUU0</accession>
<feature type="region of interest" description="Disordered" evidence="1">
    <location>
        <begin position="241"/>
        <end position="367"/>
    </location>
</feature>
<feature type="region of interest" description="Disordered" evidence="1">
    <location>
        <begin position="588"/>
        <end position="748"/>
    </location>
</feature>
<name>A0A9P9WUU0_9PEZI</name>
<feature type="region of interest" description="Disordered" evidence="1">
    <location>
        <begin position="1"/>
        <end position="215"/>
    </location>
</feature>